<evidence type="ECO:0000259" key="1">
    <source>
        <dbReference type="Pfam" id="PF08446"/>
    </source>
</evidence>
<protein>
    <submittedName>
        <fullName evidence="2">GAF domain-containing protein</fullName>
    </submittedName>
</protein>
<name>A0A7G9SGN0_9SPHN</name>
<dbReference type="SUPFAM" id="SSF55781">
    <property type="entry name" value="GAF domain-like"/>
    <property type="match status" value="1"/>
</dbReference>
<dbReference type="Proteomes" id="UP000515971">
    <property type="component" value="Chromosome"/>
</dbReference>
<dbReference type="Pfam" id="PF08446">
    <property type="entry name" value="PAS_2"/>
    <property type="match status" value="1"/>
</dbReference>
<organism evidence="2 3">
    <name type="scientific">Sphingomonas lutea</name>
    <dbReference type="NCBI Taxonomy" id="1045317"/>
    <lineage>
        <taxon>Bacteria</taxon>
        <taxon>Pseudomonadati</taxon>
        <taxon>Pseudomonadota</taxon>
        <taxon>Alphaproteobacteria</taxon>
        <taxon>Sphingomonadales</taxon>
        <taxon>Sphingomonadaceae</taxon>
        <taxon>Sphingomonas</taxon>
    </lineage>
</organism>
<dbReference type="RefSeq" id="WP_187537597.1">
    <property type="nucleotide sequence ID" value="NZ_BAABJT010000001.1"/>
</dbReference>
<dbReference type="KEGG" id="slut:H9L13_10215"/>
<keyword evidence="3" id="KW-1185">Reference proteome</keyword>
<sequence length="264" mass="28532">MSKPKIQSAGFLLELSHDWLILGASENAHAFLGEYHQRLIGEPLSNFTLAQPLHDLRNSLSRQRSSSGVARAYRIRLFDDPRWFDIAFQLRESTILLEGLPSSDAGFGEYLGSVGRLLERLPTDRRQSAMEGAARCMRALTGYDRVALTVGGDRVESSRGKLPSLSVEGDLPQIVADSATEAVAIFPNGGGEDAGHALLRAPTAAQAGALRDAGTHSLLRVPVIRGEQAIGEFLCDCRTPQPASFERHAAAELFAQMLGMLLPG</sequence>
<dbReference type="AlphaFoldDB" id="A0A7G9SGN0"/>
<feature type="domain" description="PAS fold-2" evidence="1">
    <location>
        <begin position="5"/>
        <end position="97"/>
    </location>
</feature>
<dbReference type="GO" id="GO:0006355">
    <property type="term" value="P:regulation of DNA-templated transcription"/>
    <property type="evidence" value="ECO:0007669"/>
    <property type="project" value="InterPro"/>
</dbReference>
<dbReference type="InterPro" id="IPR035965">
    <property type="entry name" value="PAS-like_dom_sf"/>
</dbReference>
<dbReference type="InterPro" id="IPR013654">
    <property type="entry name" value="PAS_2"/>
</dbReference>
<dbReference type="Gene3D" id="3.30.450.20">
    <property type="entry name" value="PAS domain"/>
    <property type="match status" value="1"/>
</dbReference>
<reference evidence="2 3" key="1">
    <citation type="submission" date="2020-08" db="EMBL/GenBank/DDBJ databases">
        <title>Genome sequence of Sphingomonas lutea KCTC 23642T.</title>
        <authorList>
            <person name="Hyun D.-W."/>
            <person name="Bae J.-W."/>
        </authorList>
    </citation>
    <scope>NUCLEOTIDE SEQUENCE [LARGE SCALE GENOMIC DNA]</scope>
    <source>
        <strain evidence="2 3">KCTC 23642</strain>
    </source>
</reference>
<evidence type="ECO:0000313" key="3">
    <source>
        <dbReference type="Proteomes" id="UP000515971"/>
    </source>
</evidence>
<evidence type="ECO:0000313" key="2">
    <source>
        <dbReference type="EMBL" id="QNN67005.1"/>
    </source>
</evidence>
<dbReference type="Gene3D" id="3.30.450.40">
    <property type="match status" value="1"/>
</dbReference>
<dbReference type="InterPro" id="IPR029016">
    <property type="entry name" value="GAF-like_dom_sf"/>
</dbReference>
<dbReference type="EMBL" id="CP060718">
    <property type="protein sequence ID" value="QNN67005.1"/>
    <property type="molecule type" value="Genomic_DNA"/>
</dbReference>
<accession>A0A7G9SGN0</accession>
<proteinExistence type="predicted"/>
<dbReference type="SUPFAM" id="SSF55785">
    <property type="entry name" value="PYP-like sensor domain (PAS domain)"/>
    <property type="match status" value="1"/>
</dbReference>
<gene>
    <name evidence="2" type="ORF">H9L13_10215</name>
</gene>